<dbReference type="GO" id="GO:0043066">
    <property type="term" value="P:negative regulation of apoptotic process"/>
    <property type="evidence" value="ECO:0007669"/>
    <property type="project" value="TreeGrafter"/>
</dbReference>
<evidence type="ECO:0000256" key="2">
    <source>
        <dbReference type="SAM" id="MobiDB-lite"/>
    </source>
</evidence>
<feature type="compositionally biased region" description="Polar residues" evidence="2">
    <location>
        <begin position="1"/>
        <end position="12"/>
    </location>
</feature>
<dbReference type="GO" id="GO:0043027">
    <property type="term" value="F:cysteine-type endopeptidase inhibitor activity involved in apoptotic process"/>
    <property type="evidence" value="ECO:0007669"/>
    <property type="project" value="TreeGrafter"/>
</dbReference>
<dbReference type="GO" id="GO:0061630">
    <property type="term" value="F:ubiquitin protein ligase activity"/>
    <property type="evidence" value="ECO:0007669"/>
    <property type="project" value="TreeGrafter"/>
</dbReference>
<sequence length="337" mass="37316">MAPNGSSSSTSILPYVSQLKDHVDSPGRTQRVAADSVLPASSTDRTPPEPYAHSLPSALQQNGHGSGPSDHRLTSSGNIRMRRLSSPGIFNMKMESERRKTFRRWPVPFMDPDKLASAGFYYLNKDDIVRCAFCGVEIGHWEEGDDAMRDHQRWGPHCPFLRKFSVGNVPLAGGSDEELPANQSYDTCGPYGIEIHPFSGPEKSVLGSASLEKLGVNKTQGPVFPQYASIDARFKSFDGWPLSLKQRPDKLSEAGFYYTGKGDQTVCFHCGGGLKDWEDDDDPWMEHALWFSKCTYVLLVKGRQFVEQVCAKRDPLMSGEQVLELETPAPLVATTPK</sequence>
<proteinExistence type="predicted"/>
<reference evidence="3" key="1">
    <citation type="submission" date="2020-11" db="EMBL/GenBank/DDBJ databases">
        <authorList>
            <person name="Tran Van P."/>
        </authorList>
    </citation>
    <scope>NUCLEOTIDE SEQUENCE</scope>
</reference>
<gene>
    <name evidence="3" type="ORF">TTEB3V08_LOCUS9318</name>
</gene>
<accession>A0A7R9NYT3</accession>
<dbReference type="GO" id="GO:0031398">
    <property type="term" value="P:positive regulation of protein ubiquitination"/>
    <property type="evidence" value="ECO:0007669"/>
    <property type="project" value="TreeGrafter"/>
</dbReference>
<dbReference type="PANTHER" id="PTHR10044">
    <property type="entry name" value="INHIBITOR OF APOPTOSIS"/>
    <property type="match status" value="1"/>
</dbReference>
<dbReference type="EMBL" id="OE004723">
    <property type="protein sequence ID" value="CAD7461407.1"/>
    <property type="molecule type" value="Genomic_DNA"/>
</dbReference>
<dbReference type="SMART" id="SM00238">
    <property type="entry name" value="BIR"/>
    <property type="match status" value="2"/>
</dbReference>
<dbReference type="AlphaFoldDB" id="A0A7R9NYT3"/>
<dbReference type="SUPFAM" id="SSF57924">
    <property type="entry name" value="Inhibitor of apoptosis (IAP) repeat"/>
    <property type="match status" value="2"/>
</dbReference>
<protein>
    <submittedName>
        <fullName evidence="3">Uncharacterized protein</fullName>
    </submittedName>
</protein>
<dbReference type="PROSITE" id="PS01282">
    <property type="entry name" value="BIR_REPEAT_1"/>
    <property type="match status" value="2"/>
</dbReference>
<dbReference type="Pfam" id="PF00653">
    <property type="entry name" value="BIR"/>
    <property type="match status" value="2"/>
</dbReference>
<organism evidence="3">
    <name type="scientific">Timema tahoe</name>
    <dbReference type="NCBI Taxonomy" id="61484"/>
    <lineage>
        <taxon>Eukaryota</taxon>
        <taxon>Metazoa</taxon>
        <taxon>Ecdysozoa</taxon>
        <taxon>Arthropoda</taxon>
        <taxon>Hexapoda</taxon>
        <taxon>Insecta</taxon>
        <taxon>Pterygota</taxon>
        <taxon>Neoptera</taxon>
        <taxon>Polyneoptera</taxon>
        <taxon>Phasmatodea</taxon>
        <taxon>Timematodea</taxon>
        <taxon>Timematoidea</taxon>
        <taxon>Timematidae</taxon>
        <taxon>Timema</taxon>
    </lineage>
</organism>
<dbReference type="CDD" id="cd00022">
    <property type="entry name" value="BIR"/>
    <property type="match status" value="2"/>
</dbReference>
<dbReference type="FunFam" id="1.10.1170.10:FF:000003">
    <property type="entry name" value="E3 ubiquitin-protein ligase XIAP"/>
    <property type="match status" value="1"/>
</dbReference>
<dbReference type="GO" id="GO:0006915">
    <property type="term" value="P:apoptotic process"/>
    <property type="evidence" value="ECO:0007669"/>
    <property type="project" value="UniProtKB-KW"/>
</dbReference>
<dbReference type="Gene3D" id="1.10.1170.10">
    <property type="entry name" value="Inhibitor Of Apoptosis Protein (2mihbC-IAP-1), Chain A"/>
    <property type="match status" value="2"/>
</dbReference>
<dbReference type="InterPro" id="IPR001370">
    <property type="entry name" value="BIR_rpt"/>
</dbReference>
<dbReference type="PROSITE" id="PS50143">
    <property type="entry name" value="BIR_REPEAT_2"/>
    <property type="match status" value="2"/>
</dbReference>
<dbReference type="GO" id="GO:0051726">
    <property type="term" value="P:regulation of cell cycle"/>
    <property type="evidence" value="ECO:0007669"/>
    <property type="project" value="TreeGrafter"/>
</dbReference>
<dbReference type="GO" id="GO:0005737">
    <property type="term" value="C:cytoplasm"/>
    <property type="evidence" value="ECO:0007669"/>
    <property type="project" value="TreeGrafter"/>
</dbReference>
<dbReference type="PANTHER" id="PTHR10044:SF174">
    <property type="entry name" value="DEATH-ASSOCIATED INHIBITOR OF APOPTOSIS 1"/>
    <property type="match status" value="1"/>
</dbReference>
<name>A0A7R9NYT3_9NEOP</name>
<dbReference type="GO" id="GO:0005634">
    <property type="term" value="C:nucleus"/>
    <property type="evidence" value="ECO:0007669"/>
    <property type="project" value="TreeGrafter"/>
</dbReference>
<evidence type="ECO:0000256" key="1">
    <source>
        <dbReference type="ARBA" id="ARBA00022703"/>
    </source>
</evidence>
<feature type="region of interest" description="Disordered" evidence="2">
    <location>
        <begin position="1"/>
        <end position="80"/>
    </location>
</feature>
<dbReference type="GO" id="GO:0090263">
    <property type="term" value="P:positive regulation of canonical Wnt signaling pathway"/>
    <property type="evidence" value="ECO:0007669"/>
    <property type="project" value="TreeGrafter"/>
</dbReference>
<keyword evidence="1" id="KW-0053">Apoptosis</keyword>
<evidence type="ECO:0000313" key="3">
    <source>
        <dbReference type="EMBL" id="CAD7461407.1"/>
    </source>
</evidence>
<dbReference type="InterPro" id="IPR050784">
    <property type="entry name" value="IAP"/>
</dbReference>